<accession>A0A6J4CXR7</accession>
<proteinExistence type="predicted"/>
<dbReference type="AlphaFoldDB" id="A0A6J4CXR7"/>
<evidence type="ECO:0000313" key="1">
    <source>
        <dbReference type="EMBL" id="BCD70307.1"/>
    </source>
</evidence>
<gene>
    <name evidence="1" type="ORF">SNTW_09520</name>
</gene>
<name>A0A6J4CXR7_9HELI</name>
<dbReference type="GeneID" id="56928617"/>
<dbReference type="Pfam" id="PF13146">
    <property type="entry name" value="TRL"/>
    <property type="match status" value="1"/>
</dbReference>
<protein>
    <submittedName>
        <fullName evidence="1">TRL family protein</fullName>
    </submittedName>
</protein>
<evidence type="ECO:0000313" key="2">
    <source>
        <dbReference type="Proteomes" id="UP000317935"/>
    </source>
</evidence>
<dbReference type="EMBL" id="AP019774">
    <property type="protein sequence ID" value="BCD70307.1"/>
    <property type="molecule type" value="Genomic_DNA"/>
</dbReference>
<dbReference type="RefSeq" id="WP_034376135.1">
    <property type="nucleotide sequence ID" value="NZ_AP019774.1"/>
</dbReference>
<dbReference type="InterPro" id="IPR025113">
    <property type="entry name" value="TRL-like"/>
</dbReference>
<dbReference type="Proteomes" id="UP000317935">
    <property type="component" value="Chromosome"/>
</dbReference>
<organism evidence="1 2">
    <name type="scientific">Helicobacter suis</name>
    <dbReference type="NCBI Taxonomy" id="104628"/>
    <lineage>
        <taxon>Bacteria</taxon>
        <taxon>Pseudomonadati</taxon>
        <taxon>Campylobacterota</taxon>
        <taxon>Epsilonproteobacteria</taxon>
        <taxon>Campylobacterales</taxon>
        <taxon>Helicobacteraceae</taxon>
        <taxon>Helicobacter</taxon>
    </lineage>
</organism>
<dbReference type="OrthoDB" id="5520849at2"/>
<reference evidence="1 2" key="1">
    <citation type="submission" date="2019-06" db="EMBL/GenBank/DDBJ databases">
        <title>Complete genome sequence of Helicobacter suis SNTW101c.</title>
        <authorList>
            <person name="Rimbara E."/>
            <person name="Suzuki M."/>
            <person name="Matsui H."/>
            <person name="Nakamura M."/>
            <person name="Mori S."/>
            <person name="Shibayama K."/>
        </authorList>
    </citation>
    <scope>NUCLEOTIDE SEQUENCE [LARGE SCALE GENOMIC DNA]</scope>
    <source>
        <strain evidence="1 2">SNTW101c</strain>
    </source>
</reference>
<sequence>MCVGVLVSGCASPFPVGILFTGVTLPVSGNNESGSKRDEAICHSILGIAAFGDCSVEKAAQAGGIKTIKSVDRKVTNILGLYGHYVTIVKGD</sequence>